<comment type="pathway">
    <text evidence="2">Secondary metabolite biosynthesis; terpenoid biosynthesis.</text>
</comment>
<reference evidence="9" key="1">
    <citation type="journal article" date="2016" name="Genome Announc.">
        <title>Draft genome sequences of fungus Aspergillus calidoustus.</title>
        <authorList>
            <person name="Horn F."/>
            <person name="Linde J."/>
            <person name="Mattern D.J."/>
            <person name="Walther G."/>
            <person name="Guthke R."/>
            <person name="Scherlach K."/>
            <person name="Martin K."/>
            <person name="Brakhage A.A."/>
            <person name="Petzke L."/>
            <person name="Valiante V."/>
        </authorList>
    </citation>
    <scope>NUCLEOTIDE SEQUENCE [LARGE SCALE GENOMIC DNA]</scope>
    <source>
        <strain evidence="9">SF006504</strain>
    </source>
</reference>
<name>A0A0U5GNH3_ASPCI</name>
<dbReference type="PANTHER" id="PTHR43098:SF2">
    <property type="entry name" value="FAD-BINDING MONOOXYGENASE AUSB-RELATED"/>
    <property type="match status" value="1"/>
</dbReference>
<keyword evidence="6" id="KW-0521">NADP</keyword>
<dbReference type="Pfam" id="PF13450">
    <property type="entry name" value="NAD_binding_8"/>
    <property type="match status" value="1"/>
</dbReference>
<sequence length="459" mass="51186">MTCTSTTDDGFAEAIQRYATETRKRLRADGVNQYADIALSDKLKYLAGDPAIRSEEDCKNNPYIWQIPPVENGGKARVVIIGAGFGALLYAVRLIQTAGFLADDFVLIDSAWGFGGTWYWNRYPGLMCDVESSVYMPLLEETGYIPKHRYSYGPELRQYAELLAEKYGFKTRALFGCTVTETVWSEDQCRWTTTLVRKHPLQHTEETYQVRSDFIILASGPLNRPKVPRLTSLDSHTGHMFHTSRWDYAVTGGSLEDPALNLLKRKEVALLGTGATGVQLVPQLARWAGKLFVFQRTPSAVDVRGQQNISPEEWHRDVTHGQKHWQQDRRDNMAAFLSGGGKRPARNLVNDGWTQFPSVSGWVGSPATESLTAANVAEYVDDLNRLDLPRQQRIRQRVDRVIHDPVDAESLSSTLWKGSAFGFGAFRGPKISPGRSLQNRTVPLVLSLRGAGLPAASVP</sequence>
<evidence type="ECO:0000313" key="8">
    <source>
        <dbReference type="EMBL" id="CEN59967.1"/>
    </source>
</evidence>
<dbReference type="OMA" id="IPKHRYS"/>
<evidence type="ECO:0000256" key="4">
    <source>
        <dbReference type="ARBA" id="ARBA00022630"/>
    </source>
</evidence>
<comment type="cofactor">
    <cofactor evidence="1">
        <name>FAD</name>
        <dbReference type="ChEBI" id="CHEBI:57692"/>
    </cofactor>
</comment>
<dbReference type="OrthoDB" id="66881at2759"/>
<evidence type="ECO:0000256" key="3">
    <source>
        <dbReference type="ARBA" id="ARBA00010139"/>
    </source>
</evidence>
<dbReference type="GO" id="GO:0016491">
    <property type="term" value="F:oxidoreductase activity"/>
    <property type="evidence" value="ECO:0007669"/>
    <property type="project" value="UniProtKB-KW"/>
</dbReference>
<evidence type="ECO:0008006" key="10">
    <source>
        <dbReference type="Google" id="ProtNLM"/>
    </source>
</evidence>
<proteinExistence type="inferred from homology"/>
<dbReference type="PANTHER" id="PTHR43098">
    <property type="entry name" value="L-ORNITHINE N(5)-MONOOXYGENASE-RELATED"/>
    <property type="match status" value="1"/>
</dbReference>
<keyword evidence="4" id="KW-0285">Flavoprotein</keyword>
<protein>
    <recommendedName>
        <fullName evidence="10">L-ornithine N(5)-monooxygenase</fullName>
    </recommendedName>
</protein>
<dbReference type="AlphaFoldDB" id="A0A0U5GNH3"/>
<evidence type="ECO:0000256" key="5">
    <source>
        <dbReference type="ARBA" id="ARBA00022827"/>
    </source>
</evidence>
<evidence type="ECO:0000256" key="1">
    <source>
        <dbReference type="ARBA" id="ARBA00001974"/>
    </source>
</evidence>
<gene>
    <name evidence="8" type="ORF">ASPCAL02408</name>
</gene>
<dbReference type="InterPro" id="IPR050775">
    <property type="entry name" value="FAD-binding_Monooxygenases"/>
</dbReference>
<dbReference type="EMBL" id="CDMC01000002">
    <property type="protein sequence ID" value="CEN59967.1"/>
    <property type="molecule type" value="Genomic_DNA"/>
</dbReference>
<dbReference type="SUPFAM" id="SSF51905">
    <property type="entry name" value="FAD/NAD(P)-binding domain"/>
    <property type="match status" value="1"/>
</dbReference>
<accession>A0A0U5GNH3</accession>
<keyword evidence="9" id="KW-1185">Reference proteome</keyword>
<evidence type="ECO:0000256" key="2">
    <source>
        <dbReference type="ARBA" id="ARBA00004721"/>
    </source>
</evidence>
<dbReference type="Gene3D" id="3.50.50.60">
    <property type="entry name" value="FAD/NAD(P)-binding domain"/>
    <property type="match status" value="1"/>
</dbReference>
<keyword evidence="7" id="KW-0560">Oxidoreductase</keyword>
<evidence type="ECO:0000256" key="6">
    <source>
        <dbReference type="ARBA" id="ARBA00022857"/>
    </source>
</evidence>
<dbReference type="Proteomes" id="UP000054771">
    <property type="component" value="Unassembled WGS sequence"/>
</dbReference>
<evidence type="ECO:0000256" key="7">
    <source>
        <dbReference type="ARBA" id="ARBA00023002"/>
    </source>
</evidence>
<dbReference type="STRING" id="454130.A0A0U5GNH3"/>
<comment type="similarity">
    <text evidence="3">Belongs to the FAD-binding monooxygenase family.</text>
</comment>
<evidence type="ECO:0000313" key="9">
    <source>
        <dbReference type="Proteomes" id="UP000054771"/>
    </source>
</evidence>
<keyword evidence="5" id="KW-0274">FAD</keyword>
<dbReference type="InterPro" id="IPR036188">
    <property type="entry name" value="FAD/NAD-bd_sf"/>
</dbReference>
<organism evidence="8 9">
    <name type="scientific">Aspergillus calidoustus</name>
    <dbReference type="NCBI Taxonomy" id="454130"/>
    <lineage>
        <taxon>Eukaryota</taxon>
        <taxon>Fungi</taxon>
        <taxon>Dikarya</taxon>
        <taxon>Ascomycota</taxon>
        <taxon>Pezizomycotina</taxon>
        <taxon>Eurotiomycetes</taxon>
        <taxon>Eurotiomycetidae</taxon>
        <taxon>Eurotiales</taxon>
        <taxon>Aspergillaceae</taxon>
        <taxon>Aspergillus</taxon>
        <taxon>Aspergillus subgen. Nidulantes</taxon>
    </lineage>
</organism>